<dbReference type="InterPro" id="IPR036875">
    <property type="entry name" value="Znf_CCHC_sf"/>
</dbReference>
<evidence type="ECO:0000313" key="3">
    <source>
        <dbReference type="Proteomes" id="UP000789572"/>
    </source>
</evidence>
<evidence type="ECO:0000313" key="2">
    <source>
        <dbReference type="EMBL" id="CAG8562255.1"/>
    </source>
</evidence>
<feature type="compositionally biased region" description="Low complexity" evidence="1">
    <location>
        <begin position="12"/>
        <end position="22"/>
    </location>
</feature>
<dbReference type="PANTHER" id="PTHR13491">
    <property type="entry name" value="ZCCHC10 PROTEIN"/>
    <property type="match status" value="1"/>
</dbReference>
<dbReference type="EMBL" id="CAJVPJ010000875">
    <property type="protein sequence ID" value="CAG8562255.1"/>
    <property type="molecule type" value="Genomic_DNA"/>
</dbReference>
<feature type="compositionally biased region" description="Low complexity" evidence="1">
    <location>
        <begin position="92"/>
        <end position="128"/>
    </location>
</feature>
<keyword evidence="3" id="KW-1185">Reference proteome</keyword>
<reference evidence="2" key="1">
    <citation type="submission" date="2021-06" db="EMBL/GenBank/DDBJ databases">
        <authorList>
            <person name="Kallberg Y."/>
            <person name="Tangrot J."/>
            <person name="Rosling A."/>
        </authorList>
    </citation>
    <scope>NUCLEOTIDE SEQUENCE</scope>
    <source>
        <strain evidence="2">IA702</strain>
    </source>
</reference>
<name>A0A9N9BFN5_9GLOM</name>
<evidence type="ECO:0000256" key="1">
    <source>
        <dbReference type="SAM" id="MobiDB-lite"/>
    </source>
</evidence>
<feature type="region of interest" description="Disordered" evidence="1">
    <location>
        <begin position="1"/>
        <end position="23"/>
    </location>
</feature>
<dbReference type="Pfam" id="PF13917">
    <property type="entry name" value="zf-CCHC_3"/>
    <property type="match status" value="1"/>
</dbReference>
<organism evidence="2 3">
    <name type="scientific">Paraglomus occultum</name>
    <dbReference type="NCBI Taxonomy" id="144539"/>
    <lineage>
        <taxon>Eukaryota</taxon>
        <taxon>Fungi</taxon>
        <taxon>Fungi incertae sedis</taxon>
        <taxon>Mucoromycota</taxon>
        <taxon>Glomeromycotina</taxon>
        <taxon>Glomeromycetes</taxon>
        <taxon>Paraglomerales</taxon>
        <taxon>Paraglomeraceae</taxon>
        <taxon>Paraglomus</taxon>
    </lineage>
</organism>
<dbReference type="AlphaFoldDB" id="A0A9N9BFN5"/>
<dbReference type="OrthoDB" id="437973at2759"/>
<sequence>MYGSGASGRRYPSTTSTASPSTQCQKCLEYGHWTFECKNPRAYRPRPTRTQQLTKPLKPINAELPEEFKTKKGVADKLLEEKEKKRKRARSDSSGSTATSSDEYSSSGSADSSSASDSSSVTDDSTSSSERDNDRRRKRRRR</sequence>
<accession>A0A9N9BFN5</accession>
<dbReference type="InterPro" id="IPR039715">
    <property type="entry name" value="ZCCHC10"/>
</dbReference>
<dbReference type="Proteomes" id="UP000789572">
    <property type="component" value="Unassembled WGS sequence"/>
</dbReference>
<feature type="region of interest" description="Disordered" evidence="1">
    <location>
        <begin position="38"/>
        <end position="142"/>
    </location>
</feature>
<protein>
    <submittedName>
        <fullName evidence="2">293_t:CDS:1</fullName>
    </submittedName>
</protein>
<proteinExistence type="predicted"/>
<dbReference type="GO" id="GO:0008270">
    <property type="term" value="F:zinc ion binding"/>
    <property type="evidence" value="ECO:0007669"/>
    <property type="project" value="InterPro"/>
</dbReference>
<gene>
    <name evidence="2" type="ORF">POCULU_LOCUS5570</name>
</gene>
<dbReference type="GO" id="GO:0003676">
    <property type="term" value="F:nucleic acid binding"/>
    <property type="evidence" value="ECO:0007669"/>
    <property type="project" value="InterPro"/>
</dbReference>
<dbReference type="PANTHER" id="PTHR13491:SF0">
    <property type="entry name" value="ZINC FINGER CCHC DOMAIN-CONTAINING PROTEIN 10"/>
    <property type="match status" value="1"/>
</dbReference>
<dbReference type="SUPFAM" id="SSF57756">
    <property type="entry name" value="Retrovirus zinc finger-like domains"/>
    <property type="match status" value="1"/>
</dbReference>
<comment type="caution">
    <text evidence="2">The sequence shown here is derived from an EMBL/GenBank/DDBJ whole genome shotgun (WGS) entry which is preliminary data.</text>
</comment>
<feature type="compositionally biased region" description="Basic and acidic residues" evidence="1">
    <location>
        <begin position="66"/>
        <end position="83"/>
    </location>
</feature>